<evidence type="ECO:0000313" key="2">
    <source>
        <dbReference type="EMBL" id="TBU06412.1"/>
    </source>
</evidence>
<dbReference type="AlphaFoldDB" id="A0A4V2JW34"/>
<dbReference type="VEuPathDB" id="MicrosporidiaDB:CWI36_0375p0040"/>
<dbReference type="EMBL" id="PIXR01000499">
    <property type="protein sequence ID" value="TBU06412.1"/>
    <property type="molecule type" value="Genomic_DNA"/>
</dbReference>
<name>A0A4V2JW34_9MICR</name>
<reference evidence="2 3" key="1">
    <citation type="submission" date="2017-12" db="EMBL/GenBank/DDBJ databases">
        <authorList>
            <person name="Pombert J.-F."/>
            <person name="Haag K.L."/>
            <person name="Ebert D."/>
        </authorList>
    </citation>
    <scope>NUCLEOTIDE SEQUENCE [LARGE SCALE GENOMIC DNA]</scope>
    <source>
        <strain evidence="2">IL-BN-2</strain>
    </source>
</reference>
<comment type="caution">
    <text evidence="2">The sequence shown here is derived from an EMBL/GenBank/DDBJ whole genome shotgun (WGS) entry which is preliminary data.</text>
</comment>
<evidence type="ECO:0000313" key="3">
    <source>
        <dbReference type="Proteomes" id="UP000293045"/>
    </source>
</evidence>
<gene>
    <name evidence="2" type="ORF">CWI39_0499p0010</name>
</gene>
<accession>A0A4V2JW34</accession>
<organism evidence="2 3">
    <name type="scientific">Hamiltosporidium magnivora</name>
    <dbReference type="NCBI Taxonomy" id="148818"/>
    <lineage>
        <taxon>Eukaryota</taxon>
        <taxon>Fungi</taxon>
        <taxon>Fungi incertae sedis</taxon>
        <taxon>Microsporidia</taxon>
        <taxon>Dubosqiidae</taxon>
        <taxon>Hamiltosporidium</taxon>
    </lineage>
</organism>
<protein>
    <submittedName>
        <fullName evidence="2">Uncharacterized protein</fullName>
    </submittedName>
</protein>
<dbReference type="Proteomes" id="UP000293045">
    <property type="component" value="Unassembled WGS sequence"/>
</dbReference>
<proteinExistence type="predicted"/>
<feature type="region of interest" description="Disordered" evidence="1">
    <location>
        <begin position="1"/>
        <end position="33"/>
    </location>
</feature>
<dbReference type="VEuPathDB" id="MicrosporidiaDB:CWI39_0499p0010"/>
<evidence type="ECO:0000256" key="1">
    <source>
        <dbReference type="SAM" id="MobiDB-lite"/>
    </source>
</evidence>
<sequence length="73" mass="8277">MGVIMRAEMHDEPTPPLKQASREEDGAKNFKTKNTTLLISEGETTLEEPTNNINEESDLEEETKVVKEVEENM</sequence>